<evidence type="ECO:0000313" key="12">
    <source>
        <dbReference type="EMBL" id="SEF44666.1"/>
    </source>
</evidence>
<dbReference type="Proteomes" id="UP000236721">
    <property type="component" value="Unassembled WGS sequence"/>
</dbReference>
<dbReference type="FunFam" id="3.40.50.300:FF:000975">
    <property type="entry name" value="DNA helicase"/>
    <property type="match status" value="1"/>
</dbReference>
<accession>A0A1H5S221</accession>
<dbReference type="SUPFAM" id="SSF52540">
    <property type="entry name" value="P-loop containing nucleoside triphosphate hydrolases"/>
    <property type="match status" value="1"/>
</dbReference>
<evidence type="ECO:0000256" key="1">
    <source>
        <dbReference type="ARBA" id="ARBA00009922"/>
    </source>
</evidence>
<evidence type="ECO:0000256" key="4">
    <source>
        <dbReference type="ARBA" id="ARBA00022806"/>
    </source>
</evidence>
<evidence type="ECO:0000256" key="6">
    <source>
        <dbReference type="ARBA" id="ARBA00023235"/>
    </source>
</evidence>
<dbReference type="GO" id="GO:0043138">
    <property type="term" value="F:3'-5' DNA helicase activity"/>
    <property type="evidence" value="ECO:0007669"/>
    <property type="project" value="UniProtKB-EC"/>
</dbReference>
<dbReference type="OrthoDB" id="5298826at2"/>
<sequence>MLLTASPTAELFTQHEFRSIELIDDSLVLHSVRAEVRIPFSEWSGKLSVKRGLIWSSVSVYSHESDGTQVCWVVQGVPWNRAQDFAKTAVKAYQDWYNQQCSLLNTYLPKWEDELRRLRSLPQFLPQSQMSAWANEVNGQFVEMNMSLCEATRTMPSRINRLIPWLDNTAEVLEQRNREWLEKERENWQVLFSQSESSPLNYSQQMAVLHNNDRNLILAGAGSGKTSVLMARVSYLLQSHLAQPEQILLVAFGRDAAQEMKQRLEKKLGQTADNIAVLTFHQLGLKILKETENQPPVLTPLATESSQKTAWCIDWLKKHWMTPTNFKRWQKHLSKWPIAYLKGDEELGSQSENPKLIAWLEQQLDQLIATGFSKKAIQEKIIDDDDYTRLNSELALCWPCYQAWQKMLKESEQIDFASMITKATKHVSTGRYKSDWKFVMVDEYQDISPDRLELVQALCEQESPTGSKATLFAVGDDWQSIYQFTGSDVDLTTGFEQRFPHASLHLLDMTYRFSDKLGEVASDFIQANPIQLRKAITSHKSVKQKAVIIDHGSRVEKILDELNSKAKQNKSVLLLGRNHYHKPELYSDWQKRFSNLSIEFMTCHASKGKEADFVILLSVDEGQFPAKRKFVHLNNVLTEGSDQFPHAEERRLFYVALTRAKQRIWVTYNSSPSPFVRELMEHEQVLVRK</sequence>
<name>A0A1H5S221_9VIBR</name>
<dbReference type="InterPro" id="IPR022161">
    <property type="entry name" value="Helicase_IV_N"/>
</dbReference>
<evidence type="ECO:0000256" key="7">
    <source>
        <dbReference type="ARBA" id="ARBA00034617"/>
    </source>
</evidence>
<keyword evidence="3 10" id="KW-0378">Hydrolase</keyword>
<feature type="domain" description="UvrD-like helicase ATP-binding" evidence="11">
    <location>
        <begin position="198"/>
        <end position="514"/>
    </location>
</feature>
<dbReference type="NCBIfam" id="NF008276">
    <property type="entry name" value="PRK11054.1"/>
    <property type="match status" value="1"/>
</dbReference>
<comment type="similarity">
    <text evidence="1">Belongs to the helicase family. UvrD subfamily.</text>
</comment>
<comment type="catalytic activity">
    <reaction evidence="7">
        <text>Couples ATP hydrolysis with the unwinding of duplex DNA by translocating in the 3'-5' direction.</text>
        <dbReference type="EC" id="5.6.2.4"/>
    </reaction>
</comment>
<organism evidence="12 13">
    <name type="scientific">Vibrio hangzhouensis</name>
    <dbReference type="NCBI Taxonomy" id="462991"/>
    <lineage>
        <taxon>Bacteria</taxon>
        <taxon>Pseudomonadati</taxon>
        <taxon>Pseudomonadota</taxon>
        <taxon>Gammaproteobacteria</taxon>
        <taxon>Vibrionales</taxon>
        <taxon>Vibrionaceae</taxon>
        <taxon>Vibrio</taxon>
    </lineage>
</organism>
<dbReference type="InterPro" id="IPR027417">
    <property type="entry name" value="P-loop_NTPase"/>
</dbReference>
<dbReference type="GO" id="GO:0005524">
    <property type="term" value="F:ATP binding"/>
    <property type="evidence" value="ECO:0007669"/>
    <property type="project" value="UniProtKB-UniRule"/>
</dbReference>
<dbReference type="CDD" id="cd17932">
    <property type="entry name" value="DEXQc_UvrD"/>
    <property type="match status" value="1"/>
</dbReference>
<protein>
    <recommendedName>
        <fullName evidence="8">DNA 3'-5' helicase</fullName>
        <ecNumber evidence="8">5.6.2.4</ecNumber>
    </recommendedName>
</protein>
<dbReference type="PANTHER" id="PTHR11070">
    <property type="entry name" value="UVRD / RECB / PCRA DNA HELICASE FAMILY MEMBER"/>
    <property type="match status" value="1"/>
</dbReference>
<dbReference type="GO" id="GO:0003677">
    <property type="term" value="F:DNA binding"/>
    <property type="evidence" value="ECO:0007669"/>
    <property type="project" value="InterPro"/>
</dbReference>
<evidence type="ECO:0000259" key="11">
    <source>
        <dbReference type="PROSITE" id="PS51198"/>
    </source>
</evidence>
<dbReference type="EC" id="5.6.2.4" evidence="8"/>
<dbReference type="InterPro" id="IPR014016">
    <property type="entry name" value="UvrD-like_ATP-bd"/>
</dbReference>
<proteinExistence type="inferred from homology"/>
<keyword evidence="13" id="KW-1185">Reference proteome</keyword>
<dbReference type="InterPro" id="IPR013986">
    <property type="entry name" value="DExx_box_DNA_helicase_dom_sf"/>
</dbReference>
<evidence type="ECO:0000313" key="13">
    <source>
        <dbReference type="Proteomes" id="UP000236721"/>
    </source>
</evidence>
<evidence type="ECO:0000256" key="5">
    <source>
        <dbReference type="ARBA" id="ARBA00022840"/>
    </source>
</evidence>
<feature type="binding site" evidence="10">
    <location>
        <begin position="219"/>
        <end position="226"/>
    </location>
    <ligand>
        <name>ATP</name>
        <dbReference type="ChEBI" id="CHEBI:30616"/>
    </ligand>
</feature>
<keyword evidence="6" id="KW-0413">Isomerase</keyword>
<dbReference type="Pfam" id="PF00580">
    <property type="entry name" value="UvrD-helicase"/>
    <property type="match status" value="1"/>
</dbReference>
<gene>
    <name evidence="12" type="ORF">SAMN04488244_101218</name>
</gene>
<dbReference type="InterPro" id="IPR014017">
    <property type="entry name" value="DNA_helicase_UvrD-like_C"/>
</dbReference>
<reference evidence="13" key="1">
    <citation type="submission" date="2016-10" db="EMBL/GenBank/DDBJ databases">
        <authorList>
            <person name="Varghese N."/>
            <person name="Submissions S."/>
        </authorList>
    </citation>
    <scope>NUCLEOTIDE SEQUENCE [LARGE SCALE GENOMIC DNA]</scope>
    <source>
        <strain evidence="13">CGMCC 1.7062</strain>
    </source>
</reference>
<dbReference type="Gene3D" id="3.40.50.300">
    <property type="entry name" value="P-loop containing nucleotide triphosphate hydrolases"/>
    <property type="match status" value="2"/>
</dbReference>
<dbReference type="PROSITE" id="PS51198">
    <property type="entry name" value="UVRD_HELICASE_ATP_BIND"/>
    <property type="match status" value="1"/>
</dbReference>
<keyword evidence="2 10" id="KW-0547">Nucleotide-binding</keyword>
<evidence type="ECO:0000256" key="2">
    <source>
        <dbReference type="ARBA" id="ARBA00022741"/>
    </source>
</evidence>
<dbReference type="InterPro" id="IPR000212">
    <property type="entry name" value="DNA_helicase_UvrD/REP"/>
</dbReference>
<dbReference type="Gene3D" id="1.10.10.160">
    <property type="match status" value="1"/>
</dbReference>
<evidence type="ECO:0000256" key="8">
    <source>
        <dbReference type="ARBA" id="ARBA00034808"/>
    </source>
</evidence>
<evidence type="ECO:0000256" key="9">
    <source>
        <dbReference type="ARBA" id="ARBA00048988"/>
    </source>
</evidence>
<keyword evidence="4 10" id="KW-0347">Helicase</keyword>
<dbReference type="GO" id="GO:0005829">
    <property type="term" value="C:cytosol"/>
    <property type="evidence" value="ECO:0007669"/>
    <property type="project" value="TreeGrafter"/>
</dbReference>
<dbReference type="Pfam" id="PF13361">
    <property type="entry name" value="UvrD_C"/>
    <property type="match status" value="1"/>
</dbReference>
<keyword evidence="5 10" id="KW-0067">ATP-binding</keyword>
<dbReference type="AlphaFoldDB" id="A0A1H5S221"/>
<dbReference type="Pfam" id="PF12462">
    <property type="entry name" value="Helicase_IV_N"/>
    <property type="match status" value="1"/>
</dbReference>
<evidence type="ECO:0000256" key="10">
    <source>
        <dbReference type="PROSITE-ProRule" id="PRU00560"/>
    </source>
</evidence>
<dbReference type="GO" id="GO:0016887">
    <property type="term" value="F:ATP hydrolysis activity"/>
    <property type="evidence" value="ECO:0007669"/>
    <property type="project" value="RHEA"/>
</dbReference>
<evidence type="ECO:0000256" key="3">
    <source>
        <dbReference type="ARBA" id="ARBA00022801"/>
    </source>
</evidence>
<dbReference type="EMBL" id="FNVG01000001">
    <property type="protein sequence ID" value="SEF44666.1"/>
    <property type="molecule type" value="Genomic_DNA"/>
</dbReference>
<dbReference type="PANTHER" id="PTHR11070:SF63">
    <property type="entry name" value="DNA HELICASE IV"/>
    <property type="match status" value="1"/>
</dbReference>
<comment type="catalytic activity">
    <reaction evidence="9">
        <text>ATP + H2O = ADP + phosphate + H(+)</text>
        <dbReference type="Rhea" id="RHEA:13065"/>
        <dbReference type="ChEBI" id="CHEBI:15377"/>
        <dbReference type="ChEBI" id="CHEBI:15378"/>
        <dbReference type="ChEBI" id="CHEBI:30616"/>
        <dbReference type="ChEBI" id="CHEBI:43474"/>
        <dbReference type="ChEBI" id="CHEBI:456216"/>
        <dbReference type="EC" id="5.6.2.4"/>
    </reaction>
</comment>
<dbReference type="RefSeq" id="WP_103878466.1">
    <property type="nucleotide sequence ID" value="NZ_FNVG01000001.1"/>
</dbReference>
<dbReference type="GO" id="GO:0000725">
    <property type="term" value="P:recombinational repair"/>
    <property type="evidence" value="ECO:0007669"/>
    <property type="project" value="TreeGrafter"/>
</dbReference>